<organism evidence="2 3">
    <name type="scientific">Armatimonas rosea</name>
    <dbReference type="NCBI Taxonomy" id="685828"/>
    <lineage>
        <taxon>Bacteria</taxon>
        <taxon>Bacillati</taxon>
        <taxon>Armatimonadota</taxon>
        <taxon>Armatimonadia</taxon>
        <taxon>Armatimonadales</taxon>
        <taxon>Armatimonadaceae</taxon>
        <taxon>Armatimonas</taxon>
    </lineage>
</organism>
<dbReference type="AlphaFoldDB" id="A0A7W9SMA7"/>
<accession>A0A7W9SMA7</accession>
<comment type="caution">
    <text evidence="2">The sequence shown here is derived from an EMBL/GenBank/DDBJ whole genome shotgun (WGS) entry which is preliminary data.</text>
</comment>
<feature type="transmembrane region" description="Helical" evidence="1">
    <location>
        <begin position="102"/>
        <end position="120"/>
    </location>
</feature>
<evidence type="ECO:0000256" key="1">
    <source>
        <dbReference type="SAM" id="Phobius"/>
    </source>
</evidence>
<keyword evidence="3" id="KW-1185">Reference proteome</keyword>
<protein>
    <submittedName>
        <fullName evidence="2">Uncharacterized protein</fullName>
    </submittedName>
</protein>
<reference evidence="2 3" key="1">
    <citation type="submission" date="2020-08" db="EMBL/GenBank/DDBJ databases">
        <title>Genomic Encyclopedia of Type Strains, Phase IV (KMG-IV): sequencing the most valuable type-strain genomes for metagenomic binning, comparative biology and taxonomic classification.</title>
        <authorList>
            <person name="Goeker M."/>
        </authorList>
    </citation>
    <scope>NUCLEOTIDE SEQUENCE [LARGE SCALE GENOMIC DNA]</scope>
    <source>
        <strain evidence="2 3">DSM 23562</strain>
    </source>
</reference>
<sequence>MTSLIGQTESGAEMPVAFRTQRLLEAMLFLVLGASWLLLGVIREYGMQYLWIFLIVAFTLAFFPRQALPPSAPNRAHRGLLAASVLGFALVLVNALTNHARYADWGTPVVIFLLGLSFLASSKALSYRAHAVTGGLLMLGAVVYPFLSPAGPSCPSGCWGAGLCLWGSALYGQSAARRWSS</sequence>
<dbReference type="EMBL" id="JACHGW010000001">
    <property type="protein sequence ID" value="MBB6048548.1"/>
    <property type="molecule type" value="Genomic_DNA"/>
</dbReference>
<feature type="transmembrane region" description="Helical" evidence="1">
    <location>
        <begin position="23"/>
        <end position="42"/>
    </location>
</feature>
<feature type="transmembrane region" description="Helical" evidence="1">
    <location>
        <begin position="48"/>
        <end position="68"/>
    </location>
</feature>
<proteinExistence type="predicted"/>
<evidence type="ECO:0000313" key="2">
    <source>
        <dbReference type="EMBL" id="MBB6048548.1"/>
    </source>
</evidence>
<name>A0A7W9SMA7_ARMRO</name>
<dbReference type="Proteomes" id="UP000520814">
    <property type="component" value="Unassembled WGS sequence"/>
</dbReference>
<feature type="transmembrane region" description="Helical" evidence="1">
    <location>
        <begin position="80"/>
        <end position="96"/>
    </location>
</feature>
<evidence type="ECO:0000313" key="3">
    <source>
        <dbReference type="Proteomes" id="UP000520814"/>
    </source>
</evidence>
<gene>
    <name evidence="2" type="ORF">HNQ39_000310</name>
</gene>
<keyword evidence="1" id="KW-0812">Transmembrane</keyword>
<keyword evidence="1" id="KW-1133">Transmembrane helix</keyword>
<dbReference type="RefSeq" id="WP_184192186.1">
    <property type="nucleotide sequence ID" value="NZ_JACHGW010000001.1"/>
</dbReference>
<keyword evidence="1" id="KW-0472">Membrane</keyword>